<dbReference type="PROSITE" id="PS00892">
    <property type="entry name" value="HIT_1"/>
    <property type="match status" value="1"/>
</dbReference>
<dbReference type="InterPro" id="IPR011146">
    <property type="entry name" value="HIT-like"/>
</dbReference>
<feature type="domain" description="HIT" evidence="4">
    <location>
        <begin position="5"/>
        <end position="103"/>
    </location>
</feature>
<comment type="caution">
    <text evidence="5">The sequence shown here is derived from an EMBL/GenBank/DDBJ whole genome shotgun (WGS) entry which is preliminary data.</text>
</comment>
<evidence type="ECO:0000256" key="1">
    <source>
        <dbReference type="PIRSR" id="PIRSR601310-1"/>
    </source>
</evidence>
<dbReference type="GO" id="GO:0003824">
    <property type="term" value="F:catalytic activity"/>
    <property type="evidence" value="ECO:0007669"/>
    <property type="project" value="InterPro"/>
</dbReference>
<proteinExistence type="predicted"/>
<feature type="active site" description="Tele-AMP-histidine intermediate" evidence="1">
    <location>
        <position position="96"/>
    </location>
</feature>
<evidence type="ECO:0000256" key="2">
    <source>
        <dbReference type="PIRSR" id="PIRSR601310-3"/>
    </source>
</evidence>
<evidence type="ECO:0000313" key="6">
    <source>
        <dbReference type="Proteomes" id="UP000177723"/>
    </source>
</evidence>
<feature type="short sequence motif" description="Histidine triad motif" evidence="2 3">
    <location>
        <begin position="94"/>
        <end position="98"/>
    </location>
</feature>
<dbReference type="Gene3D" id="3.30.428.10">
    <property type="entry name" value="HIT-like"/>
    <property type="match status" value="1"/>
</dbReference>
<dbReference type="SUPFAM" id="SSF54197">
    <property type="entry name" value="HIT-like"/>
    <property type="match status" value="1"/>
</dbReference>
<evidence type="ECO:0000313" key="5">
    <source>
        <dbReference type="EMBL" id="OGF77940.1"/>
    </source>
</evidence>
<evidence type="ECO:0000259" key="4">
    <source>
        <dbReference type="PROSITE" id="PS51084"/>
    </source>
</evidence>
<name>A0A1F5WQP9_9BACT</name>
<dbReference type="InterPro" id="IPR019808">
    <property type="entry name" value="Histidine_triad_CS"/>
</dbReference>
<accession>A0A1F5WQP9</accession>
<dbReference type="Pfam" id="PF01230">
    <property type="entry name" value="HIT"/>
    <property type="match status" value="1"/>
</dbReference>
<dbReference type="PRINTS" id="PR00332">
    <property type="entry name" value="HISTRIAD"/>
</dbReference>
<evidence type="ECO:0000256" key="3">
    <source>
        <dbReference type="PROSITE-ProRule" id="PRU00464"/>
    </source>
</evidence>
<dbReference type="AlphaFoldDB" id="A0A1F5WQP9"/>
<reference evidence="5 6" key="1">
    <citation type="journal article" date="2016" name="Nat. Commun.">
        <title>Thousands of microbial genomes shed light on interconnected biogeochemical processes in an aquifer system.</title>
        <authorList>
            <person name="Anantharaman K."/>
            <person name="Brown C.T."/>
            <person name="Hug L.A."/>
            <person name="Sharon I."/>
            <person name="Castelle C.J."/>
            <person name="Probst A.J."/>
            <person name="Thomas B.C."/>
            <person name="Singh A."/>
            <person name="Wilkins M.J."/>
            <person name="Karaoz U."/>
            <person name="Brodie E.L."/>
            <person name="Williams K.H."/>
            <person name="Hubbard S.S."/>
            <person name="Banfield J.F."/>
        </authorList>
    </citation>
    <scope>NUCLEOTIDE SEQUENCE [LARGE SCALE GENOMIC DNA]</scope>
</reference>
<dbReference type="PANTHER" id="PTHR23089">
    <property type="entry name" value="HISTIDINE TRIAD HIT PROTEIN"/>
    <property type="match status" value="1"/>
</dbReference>
<dbReference type="Proteomes" id="UP000177723">
    <property type="component" value="Unassembled WGS sequence"/>
</dbReference>
<dbReference type="EMBL" id="MFHT01000008">
    <property type="protein sequence ID" value="OGF77940.1"/>
    <property type="molecule type" value="Genomic_DNA"/>
</dbReference>
<protein>
    <submittedName>
        <fullName evidence="5">Histidine triad nucleotide-binding protein</fullName>
    </submittedName>
</protein>
<dbReference type="InterPro" id="IPR001310">
    <property type="entry name" value="Histidine_triad_HIT"/>
</dbReference>
<organism evidence="5 6">
    <name type="scientific">Candidatus Giovannonibacteria bacterium RIFCSPHIGHO2_12_FULL_43_15</name>
    <dbReference type="NCBI Taxonomy" id="1798341"/>
    <lineage>
        <taxon>Bacteria</taxon>
        <taxon>Candidatus Giovannoniibacteriota</taxon>
    </lineage>
</organism>
<dbReference type="InterPro" id="IPR036265">
    <property type="entry name" value="HIT-like_sf"/>
</dbReference>
<sequence length="103" mass="11624">MESCIFCKIANKEIPKEFALENEELMAFDDIHPKAPIHILIVTKAHVASIKELESPELAGDMIMAARELAREKKLDGYRLMFNVGREGGQEIDHLHLHLMGGK</sequence>
<dbReference type="PROSITE" id="PS51084">
    <property type="entry name" value="HIT_2"/>
    <property type="match status" value="1"/>
</dbReference>
<gene>
    <name evidence="5" type="ORF">A3F23_03815</name>
</gene>